<dbReference type="EMBL" id="SGPM01000107">
    <property type="protein sequence ID" value="THH29801.1"/>
    <property type="molecule type" value="Genomic_DNA"/>
</dbReference>
<proteinExistence type="predicted"/>
<protein>
    <recommendedName>
        <fullName evidence="3">F-box domain-containing protein</fullName>
    </recommendedName>
</protein>
<name>A0A4S4MWW8_9APHY</name>
<evidence type="ECO:0000313" key="1">
    <source>
        <dbReference type="EMBL" id="THH29801.1"/>
    </source>
</evidence>
<dbReference type="AlphaFoldDB" id="A0A4S4MWW8"/>
<comment type="caution">
    <text evidence="1">The sequence shown here is derived from an EMBL/GenBank/DDBJ whole genome shotgun (WGS) entry which is preliminary data.</text>
</comment>
<evidence type="ECO:0008006" key="3">
    <source>
        <dbReference type="Google" id="ProtNLM"/>
    </source>
</evidence>
<sequence length="449" mass="51616">MFFTRVFDKRKLKRSLERTFKKLLPMELMDMIMHHNHDDQAALVASSVVSSQWQGPAQRRLFRSFRITFSMDYTQSDPEVGLYVEFFSTVPTLSTFVTSLCIRSVIHRTQSLAADMNSQMALLVSMLPTLQHLTFENISFTPRRSQQTLLLKSIRNLSLRSIRMKTHDPEELFDLFSIKETLELDFTFVQAPTTGPQIARSMPVRHLKINNPLDCFPRFGRETIFPQLRALTCDIIDISGKGWLFDRANWMAAISDFPTTKGHHDNMDRFLRRHGPALEFLRINVRHLVLFGDIDFEDSDWTAFQLDTVCPNLQTLHLGFQLDLWAEACLEPLMPGEFKCTIDFLIRVISSAPRTLTSIVFGISVTLPGCGISGEEVTNFDASETSRQWKRLANVLDPNRFEDLAAVKFVEQETDAPMVDFRKPLDPVMQRLLAANFADVEKKGMLYFE</sequence>
<reference evidence="1 2" key="1">
    <citation type="submission" date="2019-02" db="EMBL/GenBank/DDBJ databases">
        <title>Genome sequencing of the rare red list fungi Antrodiella citrinella (Flaviporus citrinellus).</title>
        <authorList>
            <person name="Buettner E."/>
            <person name="Kellner H."/>
        </authorList>
    </citation>
    <scope>NUCLEOTIDE SEQUENCE [LARGE SCALE GENOMIC DNA]</scope>
    <source>
        <strain evidence="1 2">DSM 108506</strain>
    </source>
</reference>
<evidence type="ECO:0000313" key="2">
    <source>
        <dbReference type="Proteomes" id="UP000308730"/>
    </source>
</evidence>
<keyword evidence="2" id="KW-1185">Reference proteome</keyword>
<dbReference type="OrthoDB" id="2921803at2759"/>
<dbReference type="SUPFAM" id="SSF52047">
    <property type="entry name" value="RNI-like"/>
    <property type="match status" value="1"/>
</dbReference>
<dbReference type="Proteomes" id="UP000308730">
    <property type="component" value="Unassembled WGS sequence"/>
</dbReference>
<organism evidence="1 2">
    <name type="scientific">Antrodiella citrinella</name>
    <dbReference type="NCBI Taxonomy" id="2447956"/>
    <lineage>
        <taxon>Eukaryota</taxon>
        <taxon>Fungi</taxon>
        <taxon>Dikarya</taxon>
        <taxon>Basidiomycota</taxon>
        <taxon>Agaricomycotina</taxon>
        <taxon>Agaricomycetes</taxon>
        <taxon>Polyporales</taxon>
        <taxon>Steccherinaceae</taxon>
        <taxon>Antrodiella</taxon>
    </lineage>
</organism>
<gene>
    <name evidence="1" type="ORF">EUX98_g4392</name>
</gene>
<accession>A0A4S4MWW8</accession>